<keyword evidence="1" id="KW-0472">Membrane</keyword>
<dbReference type="Pfam" id="PF17148">
    <property type="entry name" value="DUF5117"/>
    <property type="match status" value="1"/>
</dbReference>
<keyword evidence="1" id="KW-1133">Transmembrane helix</keyword>
<dbReference type="InterPro" id="IPR032534">
    <property type="entry name" value="EcxA_zinc-bd"/>
</dbReference>
<dbReference type="PANTHER" id="PTHR38478">
    <property type="entry name" value="PEPTIDASE M1A AND M12B"/>
    <property type="match status" value="1"/>
</dbReference>
<evidence type="ECO:0000313" key="4">
    <source>
        <dbReference type="EMBL" id="MDF0716987.1"/>
    </source>
</evidence>
<keyword evidence="4" id="KW-0645">Protease</keyword>
<protein>
    <submittedName>
        <fullName evidence="4">Zinc-dependent metalloprotease</fullName>
    </submittedName>
</protein>
<dbReference type="PANTHER" id="PTHR38478:SF1">
    <property type="entry name" value="ZINC DEPENDENT METALLOPROTEASE DOMAIN LIPOPROTEIN"/>
    <property type="match status" value="1"/>
</dbReference>
<keyword evidence="1" id="KW-0812">Transmembrane</keyword>
<feature type="domain" description="DUF5117" evidence="3">
    <location>
        <begin position="112"/>
        <end position="237"/>
    </location>
</feature>
<organism evidence="4 5">
    <name type="scientific">Flagellimonas yonaguniensis</name>
    <dbReference type="NCBI Taxonomy" id="3031325"/>
    <lineage>
        <taxon>Bacteria</taxon>
        <taxon>Pseudomonadati</taxon>
        <taxon>Bacteroidota</taxon>
        <taxon>Flavobacteriia</taxon>
        <taxon>Flavobacteriales</taxon>
        <taxon>Flavobacteriaceae</taxon>
        <taxon>Flagellimonas</taxon>
    </lineage>
</organism>
<gene>
    <name evidence="4" type="ORF">PY092_12565</name>
</gene>
<feature type="transmembrane region" description="Helical" evidence="1">
    <location>
        <begin position="12"/>
        <end position="31"/>
    </location>
</feature>
<dbReference type="InterPro" id="IPR033413">
    <property type="entry name" value="DUF5117"/>
</dbReference>
<dbReference type="SUPFAM" id="SSF55486">
    <property type="entry name" value="Metalloproteases ('zincins'), catalytic domain"/>
    <property type="match status" value="1"/>
</dbReference>
<evidence type="ECO:0000256" key="1">
    <source>
        <dbReference type="SAM" id="Phobius"/>
    </source>
</evidence>
<dbReference type="PROSITE" id="PS51257">
    <property type="entry name" value="PROKAR_LIPOPROTEIN"/>
    <property type="match status" value="1"/>
</dbReference>
<name>A0ABT5Y0M5_9FLAO</name>
<evidence type="ECO:0000259" key="3">
    <source>
        <dbReference type="Pfam" id="PF17148"/>
    </source>
</evidence>
<evidence type="ECO:0000313" key="5">
    <source>
        <dbReference type="Proteomes" id="UP001221366"/>
    </source>
</evidence>
<reference evidence="4 5" key="1">
    <citation type="submission" date="2023-03" db="EMBL/GenBank/DDBJ databases">
        <title>Muricauda XX sp. nov. and Muricauda XXX sp. nov., two novel species isolated from Okinawa Trough.</title>
        <authorList>
            <person name="Cao W."/>
            <person name="Deng X."/>
        </authorList>
    </citation>
    <scope>NUCLEOTIDE SEQUENCE [LARGE SCALE GENOMIC DNA]</scope>
    <source>
        <strain evidence="4 5">334s03</strain>
    </source>
</reference>
<keyword evidence="5" id="KW-1185">Reference proteome</keyword>
<dbReference type="RefSeq" id="WP_275616157.1">
    <property type="nucleotide sequence ID" value="NZ_JARFVB010000007.1"/>
</dbReference>
<evidence type="ECO:0000259" key="2">
    <source>
        <dbReference type="Pfam" id="PF16313"/>
    </source>
</evidence>
<comment type="caution">
    <text evidence="4">The sequence shown here is derived from an EMBL/GenBank/DDBJ whole genome shotgun (WGS) entry which is preliminary data.</text>
</comment>
<proteinExistence type="predicted"/>
<sequence>MKAIKRQFYNTVIPVIVNPNFHLFFIIWLAACPIWGQANFGVKGHFEDGRVTLELDSKTLQVPMLLVRHGAGQHQVTWSKKEDVVFMELSLIPSGAGVLIPPLPKNQRVYNQLLGRYPIIQNRSLKEHLFIDITDLFFKTDIRWSRNTALGKSGLNYVGSVVNLKNEVIVRTHQTVDYKGNDRTIAVDFSFYKLPEPMKVRLFDHRMGYHSEGTYSNLGWSTKSEKGSIQRWRLEKRDVELPLSPPVNPIVFYLDTKIPKKWKAYVKAGIESWLPAFEAAGFTGALEVREWNRDEMGEMKPSVGRSVVQWAVTEEIRGRGLGGSTCEIISDYRTGEILSANIIIADPMELAYSYFVRCSPLDERAQQFPFPDDLMGELIQYVTAHEAGHAFGLKDGNYGEYAYPFERIRDIEWLKSMGHVPSIMSYSRHHHIAQPEDGIPPSLLIQGVGPMDRYQIKWGYMPIPDAVSPDAELPFLNALARQQDSVPWYRFTLARNPSLGPGDDEEVADNDDPIASMALGLKNLERVVTLLPSVSKGKRDDGLLEILHGRTLEFWFHQMSHVLSMVGGYDIQYKNGDQTGLVYTPISPVKQEQAVQFLLDNAFAPPPWLTHPPYLGRLHNAADRDRLLLYQVQLLKELMAPYRWKRLEFMEDIHGHGELGRNLLSQIQKGIFKELDGHGVVVDRRRQNLQRTYLALIEAGLAQQPRIHVTNDLAGYNSNLYSQYTKSALEVELKELLVSLTKAMKHCQDPITKGHLSLCYEMLLSKIYE</sequence>
<dbReference type="Proteomes" id="UP001221366">
    <property type="component" value="Unassembled WGS sequence"/>
</dbReference>
<dbReference type="EMBL" id="JARFVB010000007">
    <property type="protein sequence ID" value="MDF0716987.1"/>
    <property type="molecule type" value="Genomic_DNA"/>
</dbReference>
<dbReference type="GO" id="GO:0008237">
    <property type="term" value="F:metallopeptidase activity"/>
    <property type="evidence" value="ECO:0007669"/>
    <property type="project" value="UniProtKB-KW"/>
</dbReference>
<accession>A0ABT5Y0M5</accession>
<keyword evidence="4" id="KW-0378">Hydrolase</keyword>
<keyword evidence="4" id="KW-0482">Metalloprotease</keyword>
<feature type="domain" description="EcxA zinc-binding" evidence="2">
    <location>
        <begin position="369"/>
        <end position="676"/>
    </location>
</feature>
<dbReference type="Pfam" id="PF16313">
    <property type="entry name" value="DUF4953"/>
    <property type="match status" value="1"/>
</dbReference>